<evidence type="ECO:0000313" key="10">
    <source>
        <dbReference type="EMBL" id="KAI7846214.1"/>
    </source>
</evidence>
<dbReference type="PROSITE" id="PS50920">
    <property type="entry name" value="SOLCAR"/>
    <property type="match status" value="2"/>
</dbReference>
<keyword evidence="4 8" id="KW-0812">Transmembrane</keyword>
<evidence type="ECO:0000256" key="8">
    <source>
        <dbReference type="PROSITE-ProRule" id="PRU00282"/>
    </source>
</evidence>
<dbReference type="Gene3D" id="1.50.40.10">
    <property type="entry name" value="Mitochondrial carrier domain"/>
    <property type="match status" value="1"/>
</dbReference>
<dbReference type="Proteomes" id="UP001205105">
    <property type="component" value="Unassembled WGS sequence"/>
</dbReference>
<reference evidence="10" key="1">
    <citation type="submission" date="2020-11" db="EMBL/GenBank/DDBJ databases">
        <title>Chlorella ohadii genome sequencing and assembly.</title>
        <authorList>
            <person name="Murik O."/>
            <person name="Treves H."/>
            <person name="Kedem I."/>
            <person name="Shotland Y."/>
            <person name="Kaplan A."/>
        </authorList>
    </citation>
    <scope>NUCLEOTIDE SEQUENCE</scope>
    <source>
        <strain evidence="10">1</strain>
    </source>
</reference>
<dbReference type="InterPro" id="IPR018108">
    <property type="entry name" value="MCP_transmembrane"/>
</dbReference>
<evidence type="ECO:0000256" key="9">
    <source>
        <dbReference type="RuleBase" id="RU000488"/>
    </source>
</evidence>
<evidence type="ECO:0000256" key="2">
    <source>
        <dbReference type="ARBA" id="ARBA00006375"/>
    </source>
</evidence>
<comment type="similarity">
    <text evidence="2 9">Belongs to the mitochondrial carrier (TC 2.A.29) family.</text>
</comment>
<evidence type="ECO:0000256" key="4">
    <source>
        <dbReference type="ARBA" id="ARBA00022692"/>
    </source>
</evidence>
<dbReference type="InterPro" id="IPR050391">
    <property type="entry name" value="Mito_Metabolite_Transporter"/>
</dbReference>
<evidence type="ECO:0000256" key="7">
    <source>
        <dbReference type="ARBA" id="ARBA00023136"/>
    </source>
</evidence>
<accession>A0AAD5H6J5</accession>
<evidence type="ECO:0000256" key="3">
    <source>
        <dbReference type="ARBA" id="ARBA00022448"/>
    </source>
</evidence>
<evidence type="ECO:0000256" key="1">
    <source>
        <dbReference type="ARBA" id="ARBA00004141"/>
    </source>
</evidence>
<feature type="repeat" description="Solcar" evidence="8">
    <location>
        <begin position="174"/>
        <end position="258"/>
    </location>
</feature>
<gene>
    <name evidence="10" type="ORF">COHA_000284</name>
</gene>
<evidence type="ECO:0000256" key="5">
    <source>
        <dbReference type="ARBA" id="ARBA00022737"/>
    </source>
</evidence>
<dbReference type="SUPFAM" id="SSF103506">
    <property type="entry name" value="Mitochondrial carrier"/>
    <property type="match status" value="1"/>
</dbReference>
<dbReference type="AlphaFoldDB" id="A0AAD5H6J5"/>
<organism evidence="10 11">
    <name type="scientific">Chlorella ohadii</name>
    <dbReference type="NCBI Taxonomy" id="2649997"/>
    <lineage>
        <taxon>Eukaryota</taxon>
        <taxon>Viridiplantae</taxon>
        <taxon>Chlorophyta</taxon>
        <taxon>core chlorophytes</taxon>
        <taxon>Trebouxiophyceae</taxon>
        <taxon>Chlorellales</taxon>
        <taxon>Chlorellaceae</taxon>
        <taxon>Chlorella clade</taxon>
        <taxon>Chlorella</taxon>
    </lineage>
</organism>
<protein>
    <submittedName>
        <fullName evidence="10">Uncharacterized protein</fullName>
    </submittedName>
</protein>
<dbReference type="PANTHER" id="PTHR45618">
    <property type="entry name" value="MITOCHONDRIAL DICARBOXYLATE CARRIER-RELATED"/>
    <property type="match status" value="1"/>
</dbReference>
<keyword evidence="11" id="KW-1185">Reference proteome</keyword>
<evidence type="ECO:0000313" key="11">
    <source>
        <dbReference type="Proteomes" id="UP001205105"/>
    </source>
</evidence>
<sequence length="264" mass="27760">MGAAAEAAPDLEAAQEQSWAASNPVVANFAASGVSVATGVVLTNWVDVIKVRQQLAGPEGRNLLATGWRVRVLGAEGKESSALGSKVAAGMLSGAIAAGISNPTDLVKTHMQKGGGSRGGPFAVLAQLVRTEGVRGLWVGTTPSMARAALLTAAQCATYDELKLFFVRGMGWEDNLQTHFSVSALAGLVTTTVTAPVDMVKTNMFVNPQLYPTPTACIRGIMQQQGVRGLFKGWGAQWARQGPMTTVIFVVNEWLRSIMGMESI</sequence>
<dbReference type="InterPro" id="IPR023395">
    <property type="entry name" value="MCP_dom_sf"/>
</dbReference>
<keyword evidence="5" id="KW-0677">Repeat</keyword>
<keyword evidence="3 9" id="KW-0813">Transport</keyword>
<dbReference type="GO" id="GO:0016020">
    <property type="term" value="C:membrane"/>
    <property type="evidence" value="ECO:0007669"/>
    <property type="project" value="UniProtKB-SubCell"/>
</dbReference>
<keyword evidence="6" id="KW-1133">Transmembrane helix</keyword>
<keyword evidence="7 8" id="KW-0472">Membrane</keyword>
<dbReference type="Pfam" id="PF00153">
    <property type="entry name" value="Mito_carr"/>
    <property type="match status" value="2"/>
</dbReference>
<name>A0AAD5H6J5_9CHLO</name>
<evidence type="ECO:0000256" key="6">
    <source>
        <dbReference type="ARBA" id="ARBA00022989"/>
    </source>
</evidence>
<comment type="subcellular location">
    <subcellularLocation>
        <location evidence="1">Membrane</location>
        <topology evidence="1">Multi-pass membrane protein</topology>
    </subcellularLocation>
</comment>
<dbReference type="EMBL" id="JADXDR010000007">
    <property type="protein sequence ID" value="KAI7846214.1"/>
    <property type="molecule type" value="Genomic_DNA"/>
</dbReference>
<comment type="caution">
    <text evidence="10">The sequence shown here is derived from an EMBL/GenBank/DDBJ whole genome shotgun (WGS) entry which is preliminary data.</text>
</comment>
<feature type="repeat" description="Solcar" evidence="8">
    <location>
        <begin position="81"/>
        <end position="165"/>
    </location>
</feature>
<proteinExistence type="inferred from homology"/>